<sequence length="169" mass="17792">MKFPTPKTLISVISLSVALGSSIPALSQVTDSAQSMITLSFVESIVIDNVNDLNITPTGPNQPATGLDLFCVAGTGFQTFSITFGSTTMPFELSNGTFIVNYDVFFDNDLSGIITQAFAGVPIPGQMIQNSDCASDNAAFEVSIPAAEWQPVQNQGPFTGILSIMVASE</sequence>
<evidence type="ECO:0000313" key="3">
    <source>
        <dbReference type="Proteomes" id="UP001569414"/>
    </source>
</evidence>
<protein>
    <recommendedName>
        <fullName evidence="4">Secreted protein</fullName>
    </recommendedName>
</protein>
<name>A0ABV4NS46_9GAMM</name>
<evidence type="ECO:0000256" key="1">
    <source>
        <dbReference type="SAM" id="SignalP"/>
    </source>
</evidence>
<proteinExistence type="predicted"/>
<evidence type="ECO:0008006" key="4">
    <source>
        <dbReference type="Google" id="ProtNLM"/>
    </source>
</evidence>
<dbReference type="Proteomes" id="UP001569414">
    <property type="component" value="Unassembled WGS sequence"/>
</dbReference>
<evidence type="ECO:0000313" key="2">
    <source>
        <dbReference type="EMBL" id="MFA0792354.1"/>
    </source>
</evidence>
<dbReference type="RefSeq" id="WP_371844724.1">
    <property type="nucleotide sequence ID" value="NZ_JBGMEL010000023.1"/>
</dbReference>
<feature type="signal peptide" evidence="1">
    <location>
        <begin position="1"/>
        <end position="27"/>
    </location>
</feature>
<organism evidence="2 3">
    <name type="scientific">Microbulbifer echini</name>
    <dbReference type="NCBI Taxonomy" id="1529067"/>
    <lineage>
        <taxon>Bacteria</taxon>
        <taxon>Pseudomonadati</taxon>
        <taxon>Pseudomonadota</taxon>
        <taxon>Gammaproteobacteria</taxon>
        <taxon>Cellvibrionales</taxon>
        <taxon>Microbulbiferaceae</taxon>
        <taxon>Microbulbifer</taxon>
    </lineage>
</organism>
<feature type="chain" id="PRO_5045494114" description="Secreted protein" evidence="1">
    <location>
        <begin position="28"/>
        <end position="169"/>
    </location>
</feature>
<reference evidence="2 3" key="1">
    <citation type="submission" date="2024-08" db="EMBL/GenBank/DDBJ databases">
        <authorList>
            <person name="Ishaq N."/>
        </authorList>
    </citation>
    <scope>NUCLEOTIDE SEQUENCE [LARGE SCALE GENOMIC DNA]</scope>
    <source>
        <strain evidence="2 3">JCM 30400</strain>
    </source>
</reference>
<keyword evidence="1" id="KW-0732">Signal</keyword>
<keyword evidence="3" id="KW-1185">Reference proteome</keyword>
<gene>
    <name evidence="2" type="ORF">ACCI51_17590</name>
</gene>
<dbReference type="EMBL" id="JBGMEL010000023">
    <property type="protein sequence ID" value="MFA0792354.1"/>
    <property type="molecule type" value="Genomic_DNA"/>
</dbReference>
<comment type="caution">
    <text evidence="2">The sequence shown here is derived from an EMBL/GenBank/DDBJ whole genome shotgun (WGS) entry which is preliminary data.</text>
</comment>
<accession>A0ABV4NS46</accession>